<dbReference type="EMBL" id="HBUF01390482">
    <property type="protein sequence ID" value="CAG6733641.1"/>
    <property type="molecule type" value="Transcribed_RNA"/>
</dbReference>
<dbReference type="EMBL" id="HBUF01671963">
    <property type="protein sequence ID" value="CAG6790623.1"/>
    <property type="molecule type" value="Transcribed_RNA"/>
</dbReference>
<protein>
    <submittedName>
        <fullName evidence="1">Uncharacterized protein</fullName>
    </submittedName>
</protein>
<reference evidence="1" key="1">
    <citation type="submission" date="2021-05" db="EMBL/GenBank/DDBJ databases">
        <authorList>
            <person name="Alioto T."/>
            <person name="Alioto T."/>
            <person name="Gomez Garrido J."/>
        </authorList>
    </citation>
    <scope>NUCLEOTIDE SEQUENCE</scope>
</reference>
<dbReference type="AlphaFoldDB" id="A0A8D8YSG1"/>
<evidence type="ECO:0000313" key="1">
    <source>
        <dbReference type="EMBL" id="CAG6733641.1"/>
    </source>
</evidence>
<organism evidence="1">
    <name type="scientific">Cacopsylla melanoneura</name>
    <dbReference type="NCBI Taxonomy" id="428564"/>
    <lineage>
        <taxon>Eukaryota</taxon>
        <taxon>Metazoa</taxon>
        <taxon>Ecdysozoa</taxon>
        <taxon>Arthropoda</taxon>
        <taxon>Hexapoda</taxon>
        <taxon>Insecta</taxon>
        <taxon>Pterygota</taxon>
        <taxon>Neoptera</taxon>
        <taxon>Paraneoptera</taxon>
        <taxon>Hemiptera</taxon>
        <taxon>Sternorrhyncha</taxon>
        <taxon>Psylloidea</taxon>
        <taxon>Psyllidae</taxon>
        <taxon>Psyllinae</taxon>
        <taxon>Cacopsylla</taxon>
    </lineage>
</organism>
<sequence length="105" mass="11495">MSARFSFPLLLSFLQGMVKIVSVTLSSTSSVSLLGVLISPASSRGCLLFKQPSSFCSSSICELFFALASVSCSFRVVILAILSSRSMIFSWCFFWQRLAIFLITS</sequence>
<proteinExistence type="predicted"/>
<accession>A0A8D8YSG1</accession>
<name>A0A8D8YSG1_9HEMI</name>